<proteinExistence type="inferred from homology"/>
<keyword evidence="6 7" id="KW-0326">Glycosidase</keyword>
<comment type="caution">
    <text evidence="13">The sequence shown here is derived from an EMBL/GenBank/DDBJ whole genome shotgun (WGS) entry which is preliminary data.</text>
</comment>
<comment type="catalytic activity">
    <reaction evidence="1 7">
        <text>Hydrolysis of terminal non-reducing beta-D-galactose residues in beta-D-galactosides.</text>
        <dbReference type="EC" id="3.2.1.23"/>
    </reaction>
</comment>
<evidence type="ECO:0000313" key="14">
    <source>
        <dbReference type="Proteomes" id="UP000320333"/>
    </source>
</evidence>
<keyword evidence="4" id="KW-0732">Signal</keyword>
<dbReference type="STRING" id="246404.A0A507EUS0"/>
<evidence type="ECO:0000256" key="7">
    <source>
        <dbReference type="RuleBase" id="RU000675"/>
    </source>
</evidence>
<evidence type="ECO:0000256" key="9">
    <source>
        <dbReference type="SAM" id="MobiDB-lite"/>
    </source>
</evidence>
<dbReference type="InterPro" id="IPR008979">
    <property type="entry name" value="Galactose-bd-like_sf"/>
</dbReference>
<accession>A0A507EUS0</accession>
<evidence type="ECO:0000256" key="3">
    <source>
        <dbReference type="ARBA" id="ARBA00012756"/>
    </source>
</evidence>
<dbReference type="PANTHER" id="PTHR23421">
    <property type="entry name" value="BETA-GALACTOSIDASE RELATED"/>
    <property type="match status" value="1"/>
</dbReference>
<dbReference type="EMBL" id="QEAP01000390">
    <property type="protein sequence ID" value="TPX67612.1"/>
    <property type="molecule type" value="Genomic_DNA"/>
</dbReference>
<dbReference type="PROSITE" id="PS01182">
    <property type="entry name" value="GLYCOSYL_HYDROL_F35"/>
    <property type="match status" value="1"/>
</dbReference>
<protein>
    <recommendedName>
        <fullName evidence="3 7">Beta-galactosidase</fullName>
        <ecNumber evidence="3 7">3.2.1.23</ecNumber>
    </recommendedName>
</protein>
<evidence type="ECO:0000256" key="6">
    <source>
        <dbReference type="ARBA" id="ARBA00023295"/>
    </source>
</evidence>
<dbReference type="Proteomes" id="UP000320333">
    <property type="component" value="Unassembled WGS sequence"/>
</dbReference>
<evidence type="ECO:0000256" key="1">
    <source>
        <dbReference type="ARBA" id="ARBA00001412"/>
    </source>
</evidence>
<comment type="similarity">
    <text evidence="2 8">Belongs to the glycosyl hydrolase 35 family.</text>
</comment>
<evidence type="ECO:0000256" key="8">
    <source>
        <dbReference type="RuleBase" id="RU003679"/>
    </source>
</evidence>
<dbReference type="PRINTS" id="PR00742">
    <property type="entry name" value="GLHYDRLASE35"/>
</dbReference>
<keyword evidence="10" id="KW-1133">Transmembrane helix</keyword>
<dbReference type="InterPro" id="IPR031330">
    <property type="entry name" value="Gly_Hdrlase_35_cat"/>
</dbReference>
<dbReference type="InterPro" id="IPR048913">
    <property type="entry name" value="BetaGal_gal-bd"/>
</dbReference>
<feature type="domain" description="Glycoside hydrolase 35 catalytic" evidence="11">
    <location>
        <begin position="173"/>
        <end position="477"/>
    </location>
</feature>
<dbReference type="EC" id="3.2.1.23" evidence="3 7"/>
<dbReference type="GO" id="GO:0005975">
    <property type="term" value="P:carbohydrate metabolic process"/>
    <property type="evidence" value="ECO:0007669"/>
    <property type="project" value="InterPro"/>
</dbReference>
<dbReference type="FunFam" id="3.20.20.80:FF:000006">
    <property type="entry name" value="Beta-galactosidase"/>
    <property type="match status" value="1"/>
</dbReference>
<feature type="compositionally biased region" description="Polar residues" evidence="9">
    <location>
        <begin position="27"/>
        <end position="36"/>
    </location>
</feature>
<dbReference type="Gene3D" id="3.20.20.80">
    <property type="entry name" value="Glycosidases"/>
    <property type="match status" value="1"/>
</dbReference>
<dbReference type="InterPro" id="IPR019801">
    <property type="entry name" value="Glyco_hydro_35_CS"/>
</dbReference>
<dbReference type="OrthoDB" id="1657402at2759"/>
<evidence type="ECO:0000256" key="10">
    <source>
        <dbReference type="SAM" id="Phobius"/>
    </source>
</evidence>
<dbReference type="Pfam" id="PF01301">
    <property type="entry name" value="Glyco_hydro_35"/>
    <property type="match status" value="1"/>
</dbReference>
<dbReference type="InterPro" id="IPR001944">
    <property type="entry name" value="Glycoside_Hdrlase_35"/>
</dbReference>
<sequence length="959" mass="105305">MLTPTTNGSGASASLPVTFEVDETSDDISQSGTETARTAKPNLDRSRETVQSADTRRNTRYNAHSDMSESEAETDPLLARFYNGAASHASQPPPTGEADGRSRSVSTPFYTPKKPSSTARCCRAAFFLVVALWAAALMLGFDFDSGREHLPVDKVPPIAPVLSKNVTYSPRAFSINGEPQLLLTATIHYPRSDPSIWPDLLARIKAGGNTAIDTYVFWNLHEPKEGIYDFETGVANLPLFLRLADEAGLHVVLRIGPYVCAEWNYGGFPIWLLDKSGITFRSFNKAFMDSMATFVKKTLDVVSPYLGTNGGPIILLQIENEFGGIANEMGPEGYKYIQWAGEFSQSLNVGLPWFMCMQDNVPTVINAANGFYADSWIAGHRKRFPDQPAMFTELWTGWFQKFGQGKYTRYAEDVAFASARFIARGGTYVAYYMYHGGTNFGRWGSDWKTTTYDYDAPLNEYGFPSNPKYSHLQDLHRVCNDYKRFILHNDPTQISLGSGGVEAHVYGDLSSEALVFLSNPDKNKDATVKFDGRDISVHHWSVDIYLKDGKGLHLLYSTVSVKPSISPGRAPIGPILMPSTANMTISTAVTYKRLMELSMLRSDPETTDLVIQAVPDAISYILEPVGIWNNATAKHASKPLEHIRATRDASDYLWYSRGDVRVKDEKKVKVSFSKGISDVAHVYLDGVKIHDGVIVTDPDSMSSLELEVDLLTLKSKKGRSGNDGKDKSKDKDDGENHRLDVLVGVAGLLNFGDHMEGLEKGILNGVSVDGADITKGEWTHQVGLKGEHLQYFKGSKQKNGWTPSVAGATAAVNSPLVWYMVKFSKHDLFNFQKAALQTQLQAQTYGANANLIPSVRPITAFVLHLGTMSRGLAFVNGHAVGRHWNRKAVCENVPCRYPDSRSSGGGEQCAVGCGYASQSWYNVPTAWILGEGEGDEIEVVVFDEDGGDPLGISIGVIAG</sequence>
<evidence type="ECO:0000256" key="2">
    <source>
        <dbReference type="ARBA" id="ARBA00009809"/>
    </source>
</evidence>
<evidence type="ECO:0000256" key="5">
    <source>
        <dbReference type="ARBA" id="ARBA00022801"/>
    </source>
</evidence>
<evidence type="ECO:0000259" key="12">
    <source>
        <dbReference type="Pfam" id="PF21467"/>
    </source>
</evidence>
<feature type="compositionally biased region" description="Polar residues" evidence="9">
    <location>
        <begin position="1"/>
        <end position="12"/>
    </location>
</feature>
<organism evidence="13 14">
    <name type="scientific">Chytriomyces confervae</name>
    <dbReference type="NCBI Taxonomy" id="246404"/>
    <lineage>
        <taxon>Eukaryota</taxon>
        <taxon>Fungi</taxon>
        <taxon>Fungi incertae sedis</taxon>
        <taxon>Chytridiomycota</taxon>
        <taxon>Chytridiomycota incertae sedis</taxon>
        <taxon>Chytridiomycetes</taxon>
        <taxon>Chytridiales</taxon>
        <taxon>Chytriomycetaceae</taxon>
        <taxon>Chytriomyces</taxon>
    </lineage>
</organism>
<reference evidence="13 14" key="1">
    <citation type="journal article" date="2019" name="Sci. Rep.">
        <title>Comparative genomics of chytrid fungi reveal insights into the obligate biotrophic and pathogenic lifestyle of Synchytrium endobioticum.</title>
        <authorList>
            <person name="van de Vossenberg B.T.L.H."/>
            <person name="Warris S."/>
            <person name="Nguyen H.D.T."/>
            <person name="van Gent-Pelzer M.P.E."/>
            <person name="Joly D.L."/>
            <person name="van de Geest H.C."/>
            <person name="Bonants P.J.M."/>
            <person name="Smith D.S."/>
            <person name="Levesque C.A."/>
            <person name="van der Lee T.A.J."/>
        </authorList>
    </citation>
    <scope>NUCLEOTIDE SEQUENCE [LARGE SCALE GENOMIC DNA]</scope>
    <source>
        <strain evidence="13 14">CBS 675.73</strain>
    </source>
</reference>
<evidence type="ECO:0000259" key="11">
    <source>
        <dbReference type="Pfam" id="PF01301"/>
    </source>
</evidence>
<dbReference type="Gene3D" id="2.60.120.260">
    <property type="entry name" value="Galactose-binding domain-like"/>
    <property type="match status" value="1"/>
</dbReference>
<keyword evidence="10" id="KW-0812">Transmembrane</keyword>
<keyword evidence="10" id="KW-0472">Membrane</keyword>
<dbReference type="GO" id="GO:0004565">
    <property type="term" value="F:beta-galactosidase activity"/>
    <property type="evidence" value="ECO:0007669"/>
    <property type="project" value="UniProtKB-EC"/>
</dbReference>
<evidence type="ECO:0000256" key="4">
    <source>
        <dbReference type="ARBA" id="ARBA00022729"/>
    </source>
</evidence>
<keyword evidence="14" id="KW-1185">Reference proteome</keyword>
<feature type="transmembrane region" description="Helical" evidence="10">
    <location>
        <begin position="121"/>
        <end position="141"/>
    </location>
</feature>
<keyword evidence="5 7" id="KW-0378">Hydrolase</keyword>
<gene>
    <name evidence="13" type="ORF">CcCBS67573_g07456</name>
</gene>
<evidence type="ECO:0000313" key="13">
    <source>
        <dbReference type="EMBL" id="TPX67612.1"/>
    </source>
</evidence>
<feature type="compositionally biased region" description="Polar residues" evidence="9">
    <location>
        <begin position="103"/>
        <end position="116"/>
    </location>
</feature>
<feature type="region of interest" description="Disordered" evidence="9">
    <location>
        <begin position="86"/>
        <end position="116"/>
    </location>
</feature>
<feature type="domain" description="Beta-galactosidase galactose-binding" evidence="12">
    <location>
        <begin position="861"/>
        <end position="928"/>
    </location>
</feature>
<feature type="region of interest" description="Disordered" evidence="9">
    <location>
        <begin position="1"/>
        <end position="73"/>
    </location>
</feature>
<dbReference type="SUPFAM" id="SSF49785">
    <property type="entry name" value="Galactose-binding domain-like"/>
    <property type="match status" value="1"/>
</dbReference>
<dbReference type="InterPro" id="IPR017853">
    <property type="entry name" value="GH"/>
</dbReference>
<name>A0A507EUS0_9FUNG</name>
<dbReference type="AlphaFoldDB" id="A0A507EUS0"/>
<dbReference type="SUPFAM" id="SSF51445">
    <property type="entry name" value="(Trans)glycosidases"/>
    <property type="match status" value="1"/>
</dbReference>
<dbReference type="Pfam" id="PF21467">
    <property type="entry name" value="BetaGal_gal-bd"/>
    <property type="match status" value="1"/>
</dbReference>